<feature type="domain" description="C2H2-type" evidence="6">
    <location>
        <begin position="283"/>
        <end position="311"/>
    </location>
</feature>
<evidence type="ECO:0000256" key="5">
    <source>
        <dbReference type="PROSITE-ProRule" id="PRU00042"/>
    </source>
</evidence>
<keyword evidence="1" id="KW-0479">Metal-binding</keyword>
<evidence type="ECO:0000313" key="7">
    <source>
        <dbReference type="EMBL" id="GAN01960.1"/>
    </source>
</evidence>
<proteinExistence type="predicted"/>
<dbReference type="PROSITE" id="PS50157">
    <property type="entry name" value="ZINC_FINGER_C2H2_2"/>
    <property type="match status" value="2"/>
</dbReference>
<dbReference type="OrthoDB" id="2202020at2759"/>
<name>A0A0C9LR53_9FUNG</name>
<keyword evidence="4" id="KW-0862">Zinc</keyword>
<dbReference type="GO" id="GO:0005634">
    <property type="term" value="C:nucleus"/>
    <property type="evidence" value="ECO:0007669"/>
    <property type="project" value="TreeGrafter"/>
</dbReference>
<sequence>MKLRDRQECVLHNIKQDDIKLAVDVAKLSTSTEITDSAMDDFDIKQEETKDHTALVQQHGEFGKKDYYYHCDMCNKKMADLKSVLEHCHSVHSIKRTSGIKNMDTDPDVHNLNCYCKSCDTDYKNTGAYRGHLRNVHYMVLKPISRWKTPRSDTFPDPDDPNFRCTACEHTYTLKSSYLRHCRYAQGVRSGKLAYQRYTPPSSVVDTYCQTCDKRLSVDQRPELQKPKDVMPNVNDPNFYCRSCERKLVNKDSFKLHLAAIHSLYPSSPEKSKIKPDASDPNNYCSVCQKTSQSKGRYRKHLRLVHQMTLPSLRVRDIQKGCLPDPNNPHNYCNVYNWFLSNSNATIDINNPQFYCAQSNRSYCRKQYFRKHIRSVHGIEFVSK</sequence>
<dbReference type="GO" id="GO:0008270">
    <property type="term" value="F:zinc ion binding"/>
    <property type="evidence" value="ECO:0007669"/>
    <property type="project" value="UniProtKB-KW"/>
</dbReference>
<evidence type="ECO:0000259" key="6">
    <source>
        <dbReference type="PROSITE" id="PS50157"/>
    </source>
</evidence>
<dbReference type="STRING" id="91626.A0A0C9LR53"/>
<gene>
    <name evidence="7" type="ORF">MAM1_0014d01397</name>
</gene>
<evidence type="ECO:0000256" key="2">
    <source>
        <dbReference type="ARBA" id="ARBA00022737"/>
    </source>
</evidence>
<dbReference type="GO" id="GO:0000981">
    <property type="term" value="F:DNA-binding transcription factor activity, RNA polymerase II-specific"/>
    <property type="evidence" value="ECO:0007669"/>
    <property type="project" value="TreeGrafter"/>
</dbReference>
<dbReference type="PROSITE" id="PS00028">
    <property type="entry name" value="ZINC_FINGER_C2H2_1"/>
    <property type="match status" value="3"/>
</dbReference>
<evidence type="ECO:0000256" key="3">
    <source>
        <dbReference type="ARBA" id="ARBA00022771"/>
    </source>
</evidence>
<organism evidence="7">
    <name type="scientific">Mucor ambiguus</name>
    <dbReference type="NCBI Taxonomy" id="91626"/>
    <lineage>
        <taxon>Eukaryota</taxon>
        <taxon>Fungi</taxon>
        <taxon>Fungi incertae sedis</taxon>
        <taxon>Mucoromycota</taxon>
        <taxon>Mucoromycotina</taxon>
        <taxon>Mucoromycetes</taxon>
        <taxon>Mucorales</taxon>
        <taxon>Mucorineae</taxon>
        <taxon>Mucoraceae</taxon>
        <taxon>Mucor</taxon>
    </lineage>
</organism>
<protein>
    <recommendedName>
        <fullName evidence="6">C2H2-type domain-containing protein</fullName>
    </recommendedName>
</protein>
<evidence type="ECO:0000256" key="1">
    <source>
        <dbReference type="ARBA" id="ARBA00022723"/>
    </source>
</evidence>
<dbReference type="PANTHER" id="PTHR24409:SF295">
    <property type="entry name" value="AZ2-RELATED"/>
    <property type="match status" value="1"/>
</dbReference>
<dbReference type="InterPro" id="IPR013087">
    <property type="entry name" value="Znf_C2H2_type"/>
</dbReference>
<evidence type="ECO:0000313" key="8">
    <source>
        <dbReference type="Proteomes" id="UP000053815"/>
    </source>
</evidence>
<keyword evidence="3 5" id="KW-0863">Zinc-finger</keyword>
<dbReference type="GO" id="GO:0000977">
    <property type="term" value="F:RNA polymerase II transcription regulatory region sequence-specific DNA binding"/>
    <property type="evidence" value="ECO:0007669"/>
    <property type="project" value="TreeGrafter"/>
</dbReference>
<dbReference type="Proteomes" id="UP000053815">
    <property type="component" value="Unassembled WGS sequence"/>
</dbReference>
<dbReference type="PANTHER" id="PTHR24409">
    <property type="entry name" value="ZINC FINGER PROTEIN 142"/>
    <property type="match status" value="1"/>
</dbReference>
<dbReference type="SMART" id="SM00355">
    <property type="entry name" value="ZnF_C2H2"/>
    <property type="match status" value="6"/>
</dbReference>
<evidence type="ECO:0000256" key="4">
    <source>
        <dbReference type="ARBA" id="ARBA00022833"/>
    </source>
</evidence>
<feature type="domain" description="C2H2-type" evidence="6">
    <location>
        <begin position="69"/>
        <end position="97"/>
    </location>
</feature>
<dbReference type="EMBL" id="DF836303">
    <property type="protein sequence ID" value="GAN01960.1"/>
    <property type="molecule type" value="Genomic_DNA"/>
</dbReference>
<dbReference type="AlphaFoldDB" id="A0A0C9LR53"/>
<keyword evidence="8" id="KW-1185">Reference proteome</keyword>
<reference evidence="7" key="1">
    <citation type="submission" date="2014-09" db="EMBL/GenBank/DDBJ databases">
        <title>Draft genome sequence of an oleaginous Mucoromycotina fungus Mucor ambiguus NBRC6742.</title>
        <authorList>
            <person name="Takeda I."/>
            <person name="Yamane N."/>
            <person name="Morita T."/>
            <person name="Tamano K."/>
            <person name="Machida M."/>
            <person name="Baker S."/>
            <person name="Koike H."/>
        </authorList>
    </citation>
    <scope>NUCLEOTIDE SEQUENCE</scope>
    <source>
        <strain evidence="7">NBRC 6742</strain>
    </source>
</reference>
<keyword evidence="2" id="KW-0677">Repeat</keyword>
<dbReference type="Gene3D" id="3.30.160.60">
    <property type="entry name" value="Classic Zinc Finger"/>
    <property type="match status" value="1"/>
</dbReference>
<accession>A0A0C9LR53</accession>